<evidence type="ECO:0000256" key="1">
    <source>
        <dbReference type="SAM" id="SignalP"/>
    </source>
</evidence>
<accession>A0A7X9X3K9</accession>
<comment type="caution">
    <text evidence="2">The sequence shown here is derived from an EMBL/GenBank/DDBJ whole genome shotgun (WGS) entry which is preliminary data.</text>
</comment>
<feature type="chain" id="PRO_5030917161" description="DUF1311 domain-containing protein" evidence="1">
    <location>
        <begin position="31"/>
        <end position="131"/>
    </location>
</feature>
<gene>
    <name evidence="2" type="ORF">HHL14_08180</name>
</gene>
<proteinExistence type="predicted"/>
<evidence type="ECO:0000313" key="3">
    <source>
        <dbReference type="Proteomes" id="UP000583127"/>
    </source>
</evidence>
<feature type="signal peptide" evidence="1">
    <location>
        <begin position="1"/>
        <end position="30"/>
    </location>
</feature>
<dbReference type="AlphaFoldDB" id="A0A7X9X3K9"/>
<sequence length="131" mass="14838">MKNQSYCRRARCAAVLLSMLSLAVPLAGHASEEGANLQAETAGERASFAQAFCEVSPEQIGNYKERLRKRLTEATNFDQHWDTGWRRAQSNNNQMSGLRERDPAEFASRIKVNCERLKWMAQNSLHAPARK</sequence>
<protein>
    <recommendedName>
        <fullName evidence="4">DUF1311 domain-containing protein</fullName>
    </recommendedName>
</protein>
<evidence type="ECO:0008006" key="4">
    <source>
        <dbReference type="Google" id="ProtNLM"/>
    </source>
</evidence>
<dbReference type="EMBL" id="JABBFZ010000003">
    <property type="protein sequence ID" value="NML30810.1"/>
    <property type="molecule type" value="Genomic_DNA"/>
</dbReference>
<keyword evidence="3" id="KW-1185">Reference proteome</keyword>
<organism evidence="2 3">
    <name type="scientific">Paraburkholderia antibiotica</name>
    <dbReference type="NCBI Taxonomy" id="2728839"/>
    <lineage>
        <taxon>Bacteria</taxon>
        <taxon>Pseudomonadati</taxon>
        <taxon>Pseudomonadota</taxon>
        <taxon>Betaproteobacteria</taxon>
        <taxon>Burkholderiales</taxon>
        <taxon>Burkholderiaceae</taxon>
        <taxon>Paraburkholderia</taxon>
    </lineage>
</organism>
<reference evidence="2 3" key="1">
    <citation type="submission" date="2020-04" db="EMBL/GenBank/DDBJ databases">
        <title>Paraburkholderia sp. G-4-1-8 isolated from soil.</title>
        <authorList>
            <person name="Dahal R.H."/>
        </authorList>
    </citation>
    <scope>NUCLEOTIDE SEQUENCE [LARGE SCALE GENOMIC DNA]</scope>
    <source>
        <strain evidence="2 3">G-4-1-8</strain>
    </source>
</reference>
<keyword evidence="1" id="KW-0732">Signal</keyword>
<dbReference type="Proteomes" id="UP000583127">
    <property type="component" value="Unassembled WGS sequence"/>
</dbReference>
<evidence type="ECO:0000313" key="2">
    <source>
        <dbReference type="EMBL" id="NML30810.1"/>
    </source>
</evidence>
<name>A0A7X9X3K9_9BURK</name>